<dbReference type="AlphaFoldDB" id="A0A940SZA7"/>
<gene>
    <name evidence="1" type="ORF">I6N95_24800</name>
</gene>
<proteinExistence type="predicted"/>
<organism evidence="1 2">
    <name type="scientific">Vagococcus allomyrinae</name>
    <dbReference type="NCBI Taxonomy" id="2794353"/>
    <lineage>
        <taxon>Bacteria</taxon>
        <taxon>Bacillati</taxon>
        <taxon>Bacillota</taxon>
        <taxon>Bacilli</taxon>
        <taxon>Lactobacillales</taxon>
        <taxon>Enterococcaceae</taxon>
        <taxon>Vagococcus</taxon>
    </lineage>
</organism>
<comment type="caution">
    <text evidence="1">The sequence shown here is derived from an EMBL/GenBank/DDBJ whole genome shotgun (WGS) entry which is preliminary data.</text>
</comment>
<name>A0A940SZA7_9ENTE</name>
<evidence type="ECO:0000313" key="2">
    <source>
        <dbReference type="Proteomes" id="UP000674938"/>
    </source>
</evidence>
<sequence>MKRKRISYDEYEQLKVSLKGLAWTWQSYQDQFPNGWYDFKYSPRLRQFIDCDQEESLLSQGHYKSFPKRVVFPQTVYNEIKELTLIHEELLDVLAHPPYGTCLSSQLESRSTVLKNKSTFHVE</sequence>
<reference evidence="1" key="1">
    <citation type="submission" date="2020-12" db="EMBL/GenBank/DDBJ databases">
        <title>Vagococcus allomyrinae sp. nov. and Enterococcus lavae sp. nov., isolated from the larvae of Allomyrina dichotoma.</title>
        <authorList>
            <person name="Lee S.D."/>
        </authorList>
    </citation>
    <scope>NUCLEOTIDE SEQUENCE</scope>
    <source>
        <strain evidence="1">BWB3-3</strain>
    </source>
</reference>
<dbReference type="RefSeq" id="WP_209532545.1">
    <property type="nucleotide sequence ID" value="NZ_JAEEGA010000024.1"/>
</dbReference>
<keyword evidence="2" id="KW-1185">Reference proteome</keyword>
<dbReference type="Proteomes" id="UP000674938">
    <property type="component" value="Unassembled WGS sequence"/>
</dbReference>
<accession>A0A940SZA7</accession>
<evidence type="ECO:0000313" key="1">
    <source>
        <dbReference type="EMBL" id="MBP1044233.1"/>
    </source>
</evidence>
<protein>
    <submittedName>
        <fullName evidence="1">Uncharacterized protein</fullName>
    </submittedName>
</protein>
<dbReference type="EMBL" id="JAEEGA010000024">
    <property type="protein sequence ID" value="MBP1044233.1"/>
    <property type="molecule type" value="Genomic_DNA"/>
</dbReference>